<dbReference type="InterPro" id="IPR015422">
    <property type="entry name" value="PyrdxlP-dep_Trfase_small"/>
</dbReference>
<reference evidence="6 7" key="1">
    <citation type="submission" date="2024-11" db="EMBL/GenBank/DDBJ databases">
        <authorList>
            <person name="Heng Y.C."/>
            <person name="Lim A.C.H."/>
            <person name="Lee J.K.Y."/>
            <person name="Kittelmann S."/>
        </authorList>
    </citation>
    <scope>NUCLEOTIDE SEQUENCE [LARGE SCALE GENOMIC DNA]</scope>
    <source>
        <strain evidence="6 7">WILCCON 0202</strain>
    </source>
</reference>
<evidence type="ECO:0000256" key="4">
    <source>
        <dbReference type="RuleBase" id="RU000481"/>
    </source>
</evidence>
<protein>
    <recommendedName>
        <fullName evidence="4">Aminotransferase</fullName>
        <ecNumber evidence="4">2.6.1.-</ecNumber>
    </recommendedName>
</protein>
<dbReference type="SUPFAM" id="SSF53383">
    <property type="entry name" value="PLP-dependent transferases"/>
    <property type="match status" value="1"/>
</dbReference>
<dbReference type="PANTHER" id="PTHR42832">
    <property type="entry name" value="AMINO ACID AMINOTRANSFERASE"/>
    <property type="match status" value="1"/>
</dbReference>
<dbReference type="InterPro" id="IPR015421">
    <property type="entry name" value="PyrdxlP-dep_Trfase_major"/>
</dbReference>
<sequence length="385" mass="43730">MKLNNRLQNISEYHFKNLDLIRKQCNENGINVTDLSIGDPDLPVNKKIIDGLLYGLTLNNYNKYPPYEGINELKKEIIKYYNEVYSVKLNLDEVLILIGSKEGINNLIPAVCDFGSYAIIPKPSYPVYDICCKLWGVHNYNIGLKKENSYLPNIGDLSKEILKGSNLLILNYPNNPTGATANSDFYEEIKDICNKNDIVICNDAAYNEILCNYNRPLSLLQNNKNNYCIEIGSFSKSYNMTGFRIGYAVGNSKIIKALSKVKTNVDSGQFKPIQYAALEAIKLDRSYINSIRKVYIERRFETEKVLKKLNINFFSAEGTFYIWCETPEGYSTKQFCEKLLSEYGIIVTPGKVFGDEGSKFFRIALTQEKEKIVSALSAVKLIANN</sequence>
<dbReference type="Proteomes" id="UP001623661">
    <property type="component" value="Unassembled WGS sequence"/>
</dbReference>
<comment type="cofactor">
    <cofactor evidence="1 4">
        <name>pyridoxal 5'-phosphate</name>
        <dbReference type="ChEBI" id="CHEBI:597326"/>
    </cofactor>
</comment>
<name>A0ABW8TR70_9CLOT</name>
<dbReference type="EMBL" id="JBJHZY010000001">
    <property type="protein sequence ID" value="MFL0268209.1"/>
    <property type="molecule type" value="Genomic_DNA"/>
</dbReference>
<evidence type="ECO:0000259" key="5">
    <source>
        <dbReference type="Pfam" id="PF00155"/>
    </source>
</evidence>
<evidence type="ECO:0000256" key="1">
    <source>
        <dbReference type="ARBA" id="ARBA00001933"/>
    </source>
</evidence>
<dbReference type="PANTHER" id="PTHR42832:SF3">
    <property type="entry name" value="L-GLUTAMINE--4-(METHYLSULFANYL)-2-OXOBUTANOATE AMINOTRANSFERASE"/>
    <property type="match status" value="1"/>
</dbReference>
<dbReference type="InterPro" id="IPR015424">
    <property type="entry name" value="PyrdxlP-dep_Trfase"/>
</dbReference>
<dbReference type="InterPro" id="IPR004839">
    <property type="entry name" value="Aminotransferase_I/II_large"/>
</dbReference>
<dbReference type="GO" id="GO:0008483">
    <property type="term" value="F:transaminase activity"/>
    <property type="evidence" value="ECO:0007669"/>
    <property type="project" value="UniProtKB-KW"/>
</dbReference>
<evidence type="ECO:0000313" key="7">
    <source>
        <dbReference type="Proteomes" id="UP001623661"/>
    </source>
</evidence>
<gene>
    <name evidence="6" type="ORF">ACJDUH_08845</name>
</gene>
<comment type="caution">
    <text evidence="6">The sequence shown here is derived from an EMBL/GenBank/DDBJ whole genome shotgun (WGS) entry which is preliminary data.</text>
</comment>
<dbReference type="EC" id="2.6.1.-" evidence="4"/>
<dbReference type="RefSeq" id="WP_406764788.1">
    <property type="nucleotide sequence ID" value="NZ_JBJHZY010000001.1"/>
</dbReference>
<evidence type="ECO:0000256" key="3">
    <source>
        <dbReference type="ARBA" id="ARBA00022679"/>
    </source>
</evidence>
<dbReference type="CDD" id="cd00609">
    <property type="entry name" value="AAT_like"/>
    <property type="match status" value="1"/>
</dbReference>
<accession>A0ABW8TR70</accession>
<evidence type="ECO:0000313" key="6">
    <source>
        <dbReference type="EMBL" id="MFL0268209.1"/>
    </source>
</evidence>
<dbReference type="Gene3D" id="3.90.1150.10">
    <property type="entry name" value="Aspartate Aminotransferase, domain 1"/>
    <property type="match status" value="1"/>
</dbReference>
<dbReference type="Gene3D" id="3.40.640.10">
    <property type="entry name" value="Type I PLP-dependent aspartate aminotransferase-like (Major domain)"/>
    <property type="match status" value="1"/>
</dbReference>
<proteinExistence type="inferred from homology"/>
<evidence type="ECO:0000256" key="2">
    <source>
        <dbReference type="ARBA" id="ARBA00022576"/>
    </source>
</evidence>
<dbReference type="Pfam" id="PF00155">
    <property type="entry name" value="Aminotran_1_2"/>
    <property type="match status" value="1"/>
</dbReference>
<organism evidence="6 7">
    <name type="scientific">Candidatus Clostridium radicumherbarum</name>
    <dbReference type="NCBI Taxonomy" id="3381662"/>
    <lineage>
        <taxon>Bacteria</taxon>
        <taxon>Bacillati</taxon>
        <taxon>Bacillota</taxon>
        <taxon>Clostridia</taxon>
        <taxon>Eubacteriales</taxon>
        <taxon>Clostridiaceae</taxon>
        <taxon>Clostridium</taxon>
    </lineage>
</organism>
<keyword evidence="3 4" id="KW-0808">Transferase</keyword>
<feature type="domain" description="Aminotransferase class I/classII large" evidence="5">
    <location>
        <begin position="31"/>
        <end position="376"/>
    </location>
</feature>
<comment type="similarity">
    <text evidence="4">Belongs to the class-I pyridoxal-phosphate-dependent aminotransferase family.</text>
</comment>
<keyword evidence="7" id="KW-1185">Reference proteome</keyword>
<keyword evidence="2 4" id="KW-0032">Aminotransferase</keyword>
<dbReference type="InterPro" id="IPR050881">
    <property type="entry name" value="LL-DAP_aminotransferase"/>
</dbReference>
<dbReference type="PROSITE" id="PS00105">
    <property type="entry name" value="AA_TRANSFER_CLASS_1"/>
    <property type="match status" value="1"/>
</dbReference>
<dbReference type="InterPro" id="IPR004838">
    <property type="entry name" value="NHTrfase_class1_PyrdxlP-BS"/>
</dbReference>